<feature type="compositionally biased region" description="Low complexity" evidence="1">
    <location>
        <begin position="43"/>
        <end position="60"/>
    </location>
</feature>
<keyword evidence="3" id="KW-1185">Reference proteome</keyword>
<evidence type="ECO:0000256" key="1">
    <source>
        <dbReference type="SAM" id="MobiDB-lite"/>
    </source>
</evidence>
<gene>
    <name evidence="2" type="ORF">VP1G_11458</name>
</gene>
<accession>A0A194VG89</accession>
<feature type="region of interest" description="Disordered" evidence="1">
    <location>
        <begin position="20"/>
        <end position="65"/>
    </location>
</feature>
<reference evidence="3" key="1">
    <citation type="submission" date="2014-12" db="EMBL/GenBank/DDBJ databases">
        <title>Genome Sequence of Valsa Canker Pathogens Uncovers a Specific Adaption of Colonization on Woody Bark.</title>
        <authorList>
            <person name="Yin Z."/>
            <person name="Liu H."/>
            <person name="Gao X."/>
            <person name="Li Z."/>
            <person name="Song N."/>
            <person name="Ke X."/>
            <person name="Dai Q."/>
            <person name="Wu Y."/>
            <person name="Sun Y."/>
            <person name="Xu J.-R."/>
            <person name="Kang Z.K."/>
            <person name="Wang L."/>
            <person name="Huang L."/>
        </authorList>
    </citation>
    <scope>NUCLEOTIDE SEQUENCE [LARGE SCALE GENOMIC DNA]</scope>
    <source>
        <strain evidence="3">SXYL134</strain>
    </source>
</reference>
<feature type="region of interest" description="Disordered" evidence="1">
    <location>
        <begin position="77"/>
        <end position="102"/>
    </location>
</feature>
<sequence length="163" mass="17296">MPRRVLFAAVRALYSIGQRLHAPSRTRNNDNPKAKGFGTATGKASSAAKQAAPKEQPPQARYDEHFDSGNAAATCIVSTSPHNSNVGPAALESRPTSSHTAPLYNNSGPMVCDAANMGQPSDRSSSSVPSETLPLTAEETWYWDGIPDFGEHLNGSDIVQICS</sequence>
<protein>
    <submittedName>
        <fullName evidence="2">Uncharacterized protein</fullName>
    </submittedName>
</protein>
<evidence type="ECO:0000313" key="3">
    <source>
        <dbReference type="Proteomes" id="UP000078576"/>
    </source>
</evidence>
<name>A0A194VG89_CYTMA</name>
<evidence type="ECO:0000313" key="2">
    <source>
        <dbReference type="EMBL" id="KUI62883.1"/>
    </source>
</evidence>
<dbReference type="Proteomes" id="UP000078576">
    <property type="component" value="Unassembled WGS sequence"/>
</dbReference>
<proteinExistence type="predicted"/>
<dbReference type="EMBL" id="KN714841">
    <property type="protein sequence ID" value="KUI62883.1"/>
    <property type="molecule type" value="Genomic_DNA"/>
</dbReference>
<dbReference type="AlphaFoldDB" id="A0A194VG89"/>
<feature type="compositionally biased region" description="Polar residues" evidence="1">
    <location>
        <begin position="77"/>
        <end position="86"/>
    </location>
</feature>
<organism evidence="2 3">
    <name type="scientific">Cytospora mali</name>
    <name type="common">Apple Valsa canker fungus</name>
    <name type="synonym">Valsa mali</name>
    <dbReference type="NCBI Taxonomy" id="578113"/>
    <lineage>
        <taxon>Eukaryota</taxon>
        <taxon>Fungi</taxon>
        <taxon>Dikarya</taxon>
        <taxon>Ascomycota</taxon>
        <taxon>Pezizomycotina</taxon>
        <taxon>Sordariomycetes</taxon>
        <taxon>Sordariomycetidae</taxon>
        <taxon>Diaporthales</taxon>
        <taxon>Cytosporaceae</taxon>
        <taxon>Cytospora</taxon>
    </lineage>
</organism>